<keyword evidence="3" id="KW-1185">Reference proteome</keyword>
<sequence length="278" mass="31669">MHRSGDTRNLENDSSSIRNHDRRPKAQGPQFPVASHTFCSNDASQLWSTSTLVGCLRPRLNYEYWVDVLPKPPVTLMPFIGAARYTFRGHLYWACTEYLLALCRLVTMPHSPPVWFTCQSGTYPTPQEAERLVWTHIQHSPPVPSVRALQDMAEEQKGYSVLDYEHSDSEVCDEELPNARPSCRLAGLERQGDPSIWMTITELEIHVRQQLGSDAFSRLERTIDHCCIIQSSKAANEELMTVVRLLMKNLAESFICFGNGPQWRKEAVSTLFQDAMRA</sequence>
<dbReference type="EMBL" id="JANPWZ010002585">
    <property type="protein sequence ID" value="KAJ3557601.1"/>
    <property type="molecule type" value="Genomic_DNA"/>
</dbReference>
<organism evidence="2 3">
    <name type="scientific">Xylaria arbuscula</name>
    <dbReference type="NCBI Taxonomy" id="114810"/>
    <lineage>
        <taxon>Eukaryota</taxon>
        <taxon>Fungi</taxon>
        <taxon>Dikarya</taxon>
        <taxon>Ascomycota</taxon>
        <taxon>Pezizomycotina</taxon>
        <taxon>Sordariomycetes</taxon>
        <taxon>Xylariomycetidae</taxon>
        <taxon>Xylariales</taxon>
        <taxon>Xylariaceae</taxon>
        <taxon>Xylaria</taxon>
    </lineage>
</organism>
<dbReference type="VEuPathDB" id="FungiDB:F4678DRAFT_20040"/>
<evidence type="ECO:0000256" key="1">
    <source>
        <dbReference type="SAM" id="MobiDB-lite"/>
    </source>
</evidence>
<evidence type="ECO:0000313" key="3">
    <source>
        <dbReference type="Proteomes" id="UP001148614"/>
    </source>
</evidence>
<feature type="compositionally biased region" description="Basic and acidic residues" evidence="1">
    <location>
        <begin position="1"/>
        <end position="11"/>
    </location>
</feature>
<comment type="caution">
    <text evidence="2">The sequence shown here is derived from an EMBL/GenBank/DDBJ whole genome shotgun (WGS) entry which is preliminary data.</text>
</comment>
<reference evidence="2" key="1">
    <citation type="submission" date="2022-07" db="EMBL/GenBank/DDBJ databases">
        <title>Genome Sequence of Xylaria arbuscula.</title>
        <authorList>
            <person name="Buettner E."/>
        </authorList>
    </citation>
    <scope>NUCLEOTIDE SEQUENCE</scope>
    <source>
        <strain evidence="2">VT107</strain>
    </source>
</reference>
<accession>A0A9W8TH28</accession>
<name>A0A9W8TH28_9PEZI</name>
<evidence type="ECO:0000313" key="2">
    <source>
        <dbReference type="EMBL" id="KAJ3557601.1"/>
    </source>
</evidence>
<gene>
    <name evidence="2" type="ORF">NPX13_g9890</name>
</gene>
<dbReference type="AlphaFoldDB" id="A0A9W8TH28"/>
<protein>
    <submittedName>
        <fullName evidence="2">Uncharacterized protein</fullName>
    </submittedName>
</protein>
<dbReference type="Proteomes" id="UP001148614">
    <property type="component" value="Unassembled WGS sequence"/>
</dbReference>
<feature type="region of interest" description="Disordered" evidence="1">
    <location>
        <begin position="1"/>
        <end position="30"/>
    </location>
</feature>
<proteinExistence type="predicted"/>